<organism evidence="1 2">
    <name type="scientific">Punica granatum</name>
    <name type="common">Pomegranate</name>
    <dbReference type="NCBI Taxonomy" id="22663"/>
    <lineage>
        <taxon>Eukaryota</taxon>
        <taxon>Viridiplantae</taxon>
        <taxon>Streptophyta</taxon>
        <taxon>Embryophyta</taxon>
        <taxon>Tracheophyta</taxon>
        <taxon>Spermatophyta</taxon>
        <taxon>Magnoliopsida</taxon>
        <taxon>eudicotyledons</taxon>
        <taxon>Gunneridae</taxon>
        <taxon>Pentapetalae</taxon>
        <taxon>rosids</taxon>
        <taxon>malvids</taxon>
        <taxon>Myrtales</taxon>
        <taxon>Lythraceae</taxon>
        <taxon>Punica</taxon>
    </lineage>
</organism>
<dbReference type="EMBL" id="PGOL01000434">
    <property type="protein sequence ID" value="PKI70721.1"/>
    <property type="molecule type" value="Genomic_DNA"/>
</dbReference>
<dbReference type="AlphaFoldDB" id="A0A2I0KQI2"/>
<gene>
    <name evidence="1" type="ORF">CRG98_008954</name>
</gene>
<name>A0A2I0KQI2_PUNGR</name>
<dbReference type="Proteomes" id="UP000233551">
    <property type="component" value="Unassembled WGS sequence"/>
</dbReference>
<evidence type="ECO:0000313" key="2">
    <source>
        <dbReference type="Proteomes" id="UP000233551"/>
    </source>
</evidence>
<proteinExistence type="predicted"/>
<keyword evidence="2" id="KW-1185">Reference proteome</keyword>
<evidence type="ECO:0000313" key="1">
    <source>
        <dbReference type="EMBL" id="PKI70721.1"/>
    </source>
</evidence>
<accession>A0A2I0KQI2</accession>
<sequence length="155" mass="16087">MTRSVPTSLAGVTHYGDYGANFNQGDPSGVPPCRAPSLSKYMGGGSRGVLEKARALASLFACGRRVPVKDDKEDDVLGDYAACASILGRARGVGSPEDKRVEQVGRPLVHGSPCHGGKVKAAGGLPAKVGTTRLSYRVGGRDGQPLVTARLALER</sequence>
<protein>
    <submittedName>
        <fullName evidence="1">Uncharacterized protein</fullName>
    </submittedName>
</protein>
<reference evidence="1 2" key="1">
    <citation type="submission" date="2017-11" db="EMBL/GenBank/DDBJ databases">
        <title>De-novo sequencing of pomegranate (Punica granatum L.) genome.</title>
        <authorList>
            <person name="Akparov Z."/>
            <person name="Amiraslanov A."/>
            <person name="Hajiyeva S."/>
            <person name="Abbasov M."/>
            <person name="Kaur K."/>
            <person name="Hamwieh A."/>
            <person name="Solovyev V."/>
            <person name="Salamov A."/>
            <person name="Braich B."/>
            <person name="Kosarev P."/>
            <person name="Mahmoud A."/>
            <person name="Hajiyev E."/>
            <person name="Babayeva S."/>
            <person name="Izzatullayeva V."/>
            <person name="Mammadov A."/>
            <person name="Mammadov A."/>
            <person name="Sharifova S."/>
            <person name="Ojaghi J."/>
            <person name="Eynullazada K."/>
            <person name="Bayramov B."/>
            <person name="Abdulazimova A."/>
            <person name="Shahmuradov I."/>
        </authorList>
    </citation>
    <scope>NUCLEOTIDE SEQUENCE [LARGE SCALE GENOMIC DNA]</scope>
    <source>
        <strain evidence="2">cv. AG2017</strain>
        <tissue evidence="1">Leaf</tissue>
    </source>
</reference>
<comment type="caution">
    <text evidence="1">The sequence shown here is derived from an EMBL/GenBank/DDBJ whole genome shotgun (WGS) entry which is preliminary data.</text>
</comment>